<protein>
    <submittedName>
        <fullName evidence="2">Uncharacterized protein</fullName>
    </submittedName>
</protein>
<reference evidence="2" key="1">
    <citation type="submission" date="2014-03" db="EMBL/GenBank/DDBJ databases">
        <title>Metagenomic reconstruction of the complete chloroplast and mitochondrial genomes of a novel unicellular red alga from the Cyanidiaceae family.</title>
        <authorList>
            <person name="Servin-Garciduenas L.E."/>
            <person name="Martinez-Romero E."/>
        </authorList>
    </citation>
    <scope>NUCLEOTIDE SEQUENCE</scope>
    <source>
        <strain evidence="2">MX-AZ01</strain>
    </source>
</reference>
<keyword evidence="2" id="KW-0150">Chloroplast</keyword>
<name>A0A060AEN7_9RHOD</name>
<sequence length="134" mass="15395">MIPAASVCSRYTISWMVCKSFIENAEIWVSVGLWASKWELVHVVSNGGIWCWYRMSLCKGQGMAEVEVGNVSAMMMYGYIGWNIMNRRGNQLMIMQNRCMAKVYWRFVSEDGYRNRDVCSEKGTGRTSATMETE</sequence>
<dbReference type="EMBL" id="KJ569775">
    <property type="protein sequence ID" value="AIA61272.1"/>
    <property type="molecule type" value="Genomic_DNA"/>
</dbReference>
<geneLocation type="chloroplast" evidence="2"/>
<accession>A0A060AEN7</accession>
<evidence type="ECO:0000313" key="1">
    <source>
        <dbReference type="EMBL" id="AIA61133.1"/>
    </source>
</evidence>
<dbReference type="AlphaFoldDB" id="A0A060AEN7"/>
<organism evidence="2">
    <name type="scientific">Cyanidiaceae sp. MX-AZ01</name>
    <dbReference type="NCBI Taxonomy" id="1503164"/>
    <lineage>
        <taxon>Eukaryota</taxon>
        <taxon>Rhodophyta</taxon>
        <taxon>Bangiophyceae</taxon>
        <taxon>Cyanidiales</taxon>
        <taxon>Cyanidiaceae</taxon>
    </lineage>
</organism>
<keyword evidence="2" id="KW-0934">Plastid</keyword>
<proteinExistence type="predicted"/>
<dbReference type="EMBL" id="KJ569775">
    <property type="protein sequence ID" value="AIA61133.1"/>
    <property type="molecule type" value="Genomic_DNA"/>
</dbReference>
<evidence type="ECO:0000313" key="2">
    <source>
        <dbReference type="EMBL" id="AIA61272.1"/>
    </source>
</evidence>
<gene>
    <name evidence="2" type="primary">orf10</name>
    <name evidence="1" type="synonym">orf04</name>
</gene>